<dbReference type="PANTHER" id="PTHR36459:SF1">
    <property type="entry name" value="FATTY ACID DESATURASE DOMAIN-CONTAINING PROTEIN-RELATED"/>
    <property type="match status" value="1"/>
</dbReference>
<reference evidence="3 4" key="1">
    <citation type="journal article" date="2018" name="Cell">
        <title>The Chara Genome: Secondary Complexity and Implications for Plant Terrestrialization.</title>
        <authorList>
            <person name="Nishiyama T."/>
            <person name="Sakayama H."/>
            <person name="Vries J.D."/>
            <person name="Buschmann H."/>
            <person name="Saint-Marcoux D."/>
            <person name="Ullrich K.K."/>
            <person name="Haas F.B."/>
            <person name="Vanderstraeten L."/>
            <person name="Becker D."/>
            <person name="Lang D."/>
            <person name="Vosolsobe S."/>
            <person name="Rombauts S."/>
            <person name="Wilhelmsson P.K.I."/>
            <person name="Janitza P."/>
            <person name="Kern R."/>
            <person name="Heyl A."/>
            <person name="Rumpler F."/>
            <person name="Villalobos L.I.A.C."/>
            <person name="Clay J.M."/>
            <person name="Skokan R."/>
            <person name="Toyoda A."/>
            <person name="Suzuki Y."/>
            <person name="Kagoshima H."/>
            <person name="Schijlen E."/>
            <person name="Tajeshwar N."/>
            <person name="Catarino B."/>
            <person name="Hetherington A.J."/>
            <person name="Saltykova A."/>
            <person name="Bonnot C."/>
            <person name="Breuninger H."/>
            <person name="Symeonidi A."/>
            <person name="Radhakrishnan G.V."/>
            <person name="Van Nieuwerburgh F."/>
            <person name="Deforce D."/>
            <person name="Chang C."/>
            <person name="Karol K.G."/>
            <person name="Hedrich R."/>
            <person name="Ulvskov P."/>
            <person name="Glockner G."/>
            <person name="Delwiche C.F."/>
            <person name="Petrasek J."/>
            <person name="Van de Peer Y."/>
            <person name="Friml J."/>
            <person name="Beilby M."/>
            <person name="Dolan L."/>
            <person name="Kohara Y."/>
            <person name="Sugano S."/>
            <person name="Fujiyama A."/>
            <person name="Delaux P.-M."/>
            <person name="Quint M."/>
            <person name="TheiBen G."/>
            <person name="Hagemann M."/>
            <person name="Harholt J."/>
            <person name="Dunand C."/>
            <person name="Zachgo S."/>
            <person name="Langdale J."/>
            <person name="Maumus F."/>
            <person name="Straeten D.V.D."/>
            <person name="Gould S.B."/>
            <person name="Rensing S.A."/>
        </authorList>
    </citation>
    <scope>NUCLEOTIDE SEQUENCE [LARGE SCALE GENOMIC DNA]</scope>
    <source>
        <strain evidence="3 4">S276</strain>
    </source>
</reference>
<keyword evidence="2" id="KW-0472">Membrane</keyword>
<dbReference type="EMBL" id="BFEA01003001">
    <property type="protein sequence ID" value="GBG43263.1"/>
    <property type="molecule type" value="Genomic_DNA"/>
</dbReference>
<comment type="caution">
    <text evidence="3">The sequence shown here is derived from an EMBL/GenBank/DDBJ whole genome shotgun (WGS) entry which is preliminary data.</text>
</comment>
<accession>A0A388JKD5</accession>
<sequence length="148" mass="15720">MAEGHDMDAGGGGGGGGGRGRGRGGGGGGSAGECHVAESAACIEHEARQGAASNPAPFVNHDLTASRSEYIMKPPWPFDAWVLSQLRDSRDAPMGYLMFNICTIALPAAIAMFVFPVTHWMGAVYLLLNSALFMQRFILCLHFVEHLQ</sequence>
<dbReference type="OrthoDB" id="1470350at2759"/>
<protein>
    <submittedName>
        <fullName evidence="3">Uncharacterized protein</fullName>
    </submittedName>
</protein>
<keyword evidence="2" id="KW-0812">Transmembrane</keyword>
<keyword evidence="2" id="KW-1133">Transmembrane helix</keyword>
<evidence type="ECO:0000313" key="4">
    <source>
        <dbReference type="Proteomes" id="UP000265515"/>
    </source>
</evidence>
<feature type="transmembrane region" description="Helical" evidence="2">
    <location>
        <begin position="123"/>
        <end position="144"/>
    </location>
</feature>
<feature type="compositionally biased region" description="Gly residues" evidence="1">
    <location>
        <begin position="9"/>
        <end position="30"/>
    </location>
</feature>
<gene>
    <name evidence="3" type="ORF">CBR_g76857</name>
</gene>
<dbReference type="STRING" id="69332.A0A388JKD5"/>
<feature type="non-terminal residue" evidence="3">
    <location>
        <position position="148"/>
    </location>
</feature>
<feature type="region of interest" description="Disordered" evidence="1">
    <location>
        <begin position="1"/>
        <end position="30"/>
    </location>
</feature>
<feature type="transmembrane region" description="Helical" evidence="2">
    <location>
        <begin position="96"/>
        <end position="117"/>
    </location>
</feature>
<organism evidence="3 4">
    <name type="scientific">Chara braunii</name>
    <name type="common">Braun's stonewort</name>
    <dbReference type="NCBI Taxonomy" id="69332"/>
    <lineage>
        <taxon>Eukaryota</taxon>
        <taxon>Viridiplantae</taxon>
        <taxon>Streptophyta</taxon>
        <taxon>Charophyceae</taxon>
        <taxon>Charales</taxon>
        <taxon>Characeae</taxon>
        <taxon>Chara</taxon>
    </lineage>
</organism>
<evidence type="ECO:0000256" key="2">
    <source>
        <dbReference type="SAM" id="Phobius"/>
    </source>
</evidence>
<dbReference type="PANTHER" id="PTHR36459">
    <property type="entry name" value="ORF"/>
    <property type="match status" value="1"/>
</dbReference>
<proteinExistence type="predicted"/>
<evidence type="ECO:0000313" key="3">
    <source>
        <dbReference type="EMBL" id="GBG43263.1"/>
    </source>
</evidence>
<dbReference type="Gramene" id="GBG43263">
    <property type="protein sequence ID" value="GBG43263"/>
    <property type="gene ID" value="CBR_g76857"/>
</dbReference>
<evidence type="ECO:0000256" key="1">
    <source>
        <dbReference type="SAM" id="MobiDB-lite"/>
    </source>
</evidence>
<keyword evidence="4" id="KW-1185">Reference proteome</keyword>
<dbReference type="AlphaFoldDB" id="A0A388JKD5"/>
<dbReference type="Proteomes" id="UP000265515">
    <property type="component" value="Unassembled WGS sequence"/>
</dbReference>
<name>A0A388JKD5_CHABU</name>